<feature type="domain" description="Phospholipase A2-like" evidence="2">
    <location>
        <begin position="25"/>
        <end position="83"/>
    </location>
</feature>
<dbReference type="Gene3D" id="1.20.90.10">
    <property type="entry name" value="Phospholipase A2 domain"/>
    <property type="match status" value="1"/>
</dbReference>
<feature type="region of interest" description="Disordered" evidence="1">
    <location>
        <begin position="263"/>
        <end position="288"/>
    </location>
</feature>
<dbReference type="GO" id="GO:0005198">
    <property type="term" value="F:structural molecule activity"/>
    <property type="evidence" value="ECO:0007669"/>
    <property type="project" value="InterPro"/>
</dbReference>
<proteinExistence type="predicted"/>
<feature type="compositionally biased region" description="Basic residues" evidence="1">
    <location>
        <begin position="268"/>
        <end position="288"/>
    </location>
</feature>
<reference evidence="3" key="1">
    <citation type="submission" date="2021-05" db="EMBL/GenBank/DDBJ databases">
        <authorList>
            <person name="Alioto T."/>
            <person name="Alioto T."/>
            <person name="Gomez Garrido J."/>
        </authorList>
    </citation>
    <scope>NUCLEOTIDE SEQUENCE</scope>
</reference>
<name>A0A8D8X9A8_9HEMI</name>
<dbReference type="InterPro" id="IPR013607">
    <property type="entry name" value="Phospholipase_A2-like"/>
</dbReference>
<dbReference type="AlphaFoldDB" id="A0A8D8X9A8"/>
<dbReference type="GO" id="GO:0050482">
    <property type="term" value="P:arachidonate secretion"/>
    <property type="evidence" value="ECO:0007669"/>
    <property type="project" value="InterPro"/>
</dbReference>
<dbReference type="GO" id="GO:0004623">
    <property type="term" value="F:phospholipase A2 activity"/>
    <property type="evidence" value="ECO:0007669"/>
    <property type="project" value="InterPro"/>
</dbReference>
<evidence type="ECO:0000313" key="3">
    <source>
        <dbReference type="EMBL" id="CAG6688517.1"/>
    </source>
</evidence>
<dbReference type="Pfam" id="PF08398">
    <property type="entry name" value="Phospholip_A2_4"/>
    <property type="match status" value="1"/>
</dbReference>
<accession>A0A8D8X9A8</accession>
<protein>
    <recommendedName>
        <fullName evidence="2">Phospholipase A2-like domain-containing protein</fullName>
    </recommendedName>
</protein>
<dbReference type="GO" id="GO:0006644">
    <property type="term" value="P:phospholipid metabolic process"/>
    <property type="evidence" value="ECO:0007669"/>
    <property type="project" value="InterPro"/>
</dbReference>
<dbReference type="EMBL" id="HBUF01287121">
    <property type="protein sequence ID" value="CAG6688517.1"/>
    <property type="molecule type" value="Transcribed_RNA"/>
</dbReference>
<organism evidence="3">
    <name type="scientific">Cacopsylla melanoneura</name>
    <dbReference type="NCBI Taxonomy" id="428564"/>
    <lineage>
        <taxon>Eukaryota</taxon>
        <taxon>Metazoa</taxon>
        <taxon>Ecdysozoa</taxon>
        <taxon>Arthropoda</taxon>
        <taxon>Hexapoda</taxon>
        <taxon>Insecta</taxon>
        <taxon>Pterygota</taxon>
        <taxon>Neoptera</taxon>
        <taxon>Paraneoptera</taxon>
        <taxon>Hemiptera</taxon>
        <taxon>Sternorrhyncha</taxon>
        <taxon>Psylloidea</taxon>
        <taxon>Psyllidae</taxon>
        <taxon>Psyllinae</taxon>
        <taxon>Cacopsylla</taxon>
    </lineage>
</organism>
<sequence length="288" mass="32148">MSNTLNKLIDRLNFEIHLPYSLKKSYQYCGPGTNLQERLARGDRGINKLDEACKFHDIAYSQSRDNEYRRKADQVLLNAAWDRFKSKDAGYKEKAASWIVTNAMKAKVKLGQGVSLKHVIKQAGSCLKCLHRKKNKNKKKGEDKSQLAPIMSEDIISKSLAAAKKSIGSKKHRRVHIPRVLPLPKTGGVLPLIPIFAGLSALGSLTGGVAGIIKSINEAKEAKEQLTESQRHNQTMEALAIKNGKGLYLKPYKEGLGLYIQSNDSVRKTKKKKKNSAKKSKKKNRRSN</sequence>
<dbReference type="InterPro" id="IPR036444">
    <property type="entry name" value="PLipase_A2_dom_sf"/>
</dbReference>
<evidence type="ECO:0000256" key="1">
    <source>
        <dbReference type="SAM" id="MobiDB-lite"/>
    </source>
</evidence>
<evidence type="ECO:0000259" key="2">
    <source>
        <dbReference type="Pfam" id="PF08398"/>
    </source>
</evidence>